<proteinExistence type="predicted"/>
<dbReference type="InterPro" id="IPR010610">
    <property type="entry name" value="EryCIII-like_C"/>
</dbReference>
<dbReference type="SUPFAM" id="SSF53756">
    <property type="entry name" value="UDP-Glycosyltransferase/glycogen phosphorylase"/>
    <property type="match status" value="1"/>
</dbReference>
<dbReference type="RefSeq" id="WP_135082836.1">
    <property type="nucleotide sequence ID" value="NZ_SPDV01000001.1"/>
</dbReference>
<dbReference type="PANTHER" id="PTHR48050:SF13">
    <property type="entry name" value="STEROL 3-BETA-GLUCOSYLTRANSFERASE UGT80A2"/>
    <property type="match status" value="1"/>
</dbReference>
<protein>
    <submittedName>
        <fullName evidence="2">Glycosyltransferase</fullName>
    </submittedName>
</protein>
<name>A0A4Y8ZZP0_9SPHN</name>
<keyword evidence="2" id="KW-0808">Transferase</keyword>
<keyword evidence="3" id="KW-1185">Reference proteome</keyword>
<gene>
    <name evidence="2" type="ORF">E2493_01110</name>
</gene>
<dbReference type="InterPro" id="IPR002213">
    <property type="entry name" value="UDP_glucos_trans"/>
</dbReference>
<feature type="domain" description="Erythromycin biosynthesis protein CIII-like C-terminal" evidence="1">
    <location>
        <begin position="273"/>
        <end position="379"/>
    </location>
</feature>
<dbReference type="Proteomes" id="UP000298213">
    <property type="component" value="Unassembled WGS sequence"/>
</dbReference>
<dbReference type="InterPro" id="IPR050426">
    <property type="entry name" value="Glycosyltransferase_28"/>
</dbReference>
<comment type="caution">
    <text evidence="2">The sequence shown here is derived from an EMBL/GenBank/DDBJ whole genome shotgun (WGS) entry which is preliminary data.</text>
</comment>
<evidence type="ECO:0000313" key="2">
    <source>
        <dbReference type="EMBL" id="TFI60336.1"/>
    </source>
</evidence>
<dbReference type="GO" id="GO:0017000">
    <property type="term" value="P:antibiotic biosynthetic process"/>
    <property type="evidence" value="ECO:0007669"/>
    <property type="project" value="UniProtKB-ARBA"/>
</dbReference>
<dbReference type="AlphaFoldDB" id="A0A4Y8ZZP0"/>
<dbReference type="OrthoDB" id="139086at2"/>
<dbReference type="GO" id="GO:0016758">
    <property type="term" value="F:hexosyltransferase activity"/>
    <property type="evidence" value="ECO:0007669"/>
    <property type="project" value="UniProtKB-ARBA"/>
</dbReference>
<evidence type="ECO:0000259" key="1">
    <source>
        <dbReference type="Pfam" id="PF06722"/>
    </source>
</evidence>
<evidence type="ECO:0000313" key="3">
    <source>
        <dbReference type="Proteomes" id="UP000298213"/>
    </source>
</evidence>
<organism evidence="2 3">
    <name type="scientific">Sphingomonas parva</name>
    <dbReference type="NCBI Taxonomy" id="2555898"/>
    <lineage>
        <taxon>Bacteria</taxon>
        <taxon>Pseudomonadati</taxon>
        <taxon>Pseudomonadota</taxon>
        <taxon>Alphaproteobacteria</taxon>
        <taxon>Sphingomonadales</taxon>
        <taxon>Sphingomonadaceae</taxon>
        <taxon>Sphingomonas</taxon>
    </lineage>
</organism>
<dbReference type="CDD" id="cd03784">
    <property type="entry name" value="GT1_Gtf-like"/>
    <property type="match status" value="1"/>
</dbReference>
<accession>A0A4Y8ZZP0</accession>
<dbReference type="Gene3D" id="3.40.50.2000">
    <property type="entry name" value="Glycogen Phosphorylase B"/>
    <property type="match status" value="2"/>
</dbReference>
<dbReference type="Pfam" id="PF06722">
    <property type="entry name" value="EryCIII-like_C"/>
    <property type="match status" value="1"/>
</dbReference>
<dbReference type="PANTHER" id="PTHR48050">
    <property type="entry name" value="STEROL 3-BETA-GLUCOSYLTRANSFERASE"/>
    <property type="match status" value="1"/>
</dbReference>
<reference evidence="2 3" key="1">
    <citation type="submission" date="2019-03" db="EMBL/GenBank/DDBJ databases">
        <title>Genome sequence of Sphingomonas sp. 17J27-24.</title>
        <authorList>
            <person name="Kim M."/>
            <person name="Maeng S."/>
            <person name="Sathiyaraj S."/>
        </authorList>
    </citation>
    <scope>NUCLEOTIDE SEQUENCE [LARGE SCALE GENOMIC DNA]</scope>
    <source>
        <strain evidence="2 3">17J27-24</strain>
    </source>
</reference>
<sequence>MHFGIIAPPLAGHYGPLAALARELVSRGHRATFVHHAGAQPLAARHGAAFVPLPTGSAGEHRRIGGTVREMARQMEMLCREAPPLFRDLGVDAILADQLEPAGGLIAEHLELPFASVACALPMNREAGVPPPFVGWRYDPSASGLRRNRGGWTVSDVLMRPLGRAIARRADAWGLEPRRRLEDCFSRRLQLAQAVPSIDFPRRALPPHFHYLGPFRHNETSDFRLPALNGRQFLYCTFGTLQGWRARLFARVAAACADLGLPLVLTHGGRLTQRQVARLPGEVHAFDYLPQEAVLDRAPLCITHGGFNTVLDCLARGKPLVALPLAFEQAAIAARIARSGAGETVPPMRASRKRLAAAIARVLEGGHAAAARRIGEDIAQAGGVVRAADLIEAGLG</sequence>
<dbReference type="GO" id="GO:0008194">
    <property type="term" value="F:UDP-glycosyltransferase activity"/>
    <property type="evidence" value="ECO:0007669"/>
    <property type="project" value="InterPro"/>
</dbReference>
<dbReference type="EMBL" id="SPDV01000001">
    <property type="protein sequence ID" value="TFI60336.1"/>
    <property type="molecule type" value="Genomic_DNA"/>
</dbReference>